<dbReference type="Pfam" id="PF06146">
    <property type="entry name" value="PsiE"/>
    <property type="match status" value="1"/>
</dbReference>
<comment type="subcellular location">
    <subcellularLocation>
        <location evidence="1">Cell membrane</location>
        <topology evidence="1">Multi-pass membrane protein</topology>
    </subcellularLocation>
</comment>
<protein>
    <recommendedName>
        <fullName evidence="9">Phosphate-starvation-inducible E</fullName>
    </recommendedName>
</protein>
<evidence type="ECO:0000313" key="7">
    <source>
        <dbReference type="EMBL" id="EFW89888.1"/>
    </source>
</evidence>
<evidence type="ECO:0000313" key="8">
    <source>
        <dbReference type="Proteomes" id="UP000003751"/>
    </source>
</evidence>
<dbReference type="Proteomes" id="UP000003751">
    <property type="component" value="Unassembled WGS sequence"/>
</dbReference>
<evidence type="ECO:0000256" key="1">
    <source>
        <dbReference type="ARBA" id="ARBA00004651"/>
    </source>
</evidence>
<accession>E7QZZ4</accession>
<keyword evidence="5 6" id="KW-0472">Membrane</keyword>
<evidence type="ECO:0008006" key="9">
    <source>
        <dbReference type="Google" id="ProtNLM"/>
    </source>
</evidence>
<dbReference type="PATRIC" id="fig|797209.4.peg.4305"/>
<dbReference type="GO" id="GO:0005886">
    <property type="term" value="C:plasma membrane"/>
    <property type="evidence" value="ECO:0007669"/>
    <property type="project" value="UniProtKB-SubCell"/>
</dbReference>
<evidence type="ECO:0000256" key="3">
    <source>
        <dbReference type="ARBA" id="ARBA00022692"/>
    </source>
</evidence>
<sequence>MKKIVRRKFYGGGSCTGNMDLDTPIAASESVMRVAELVAAYLLVGLFVVGLLDFGFLALSFLRAGRATDPRTLIELVDIVLLLFIVAEIYRTVIAYVESEGEVGVVRATVYAGIIALVRKAITFQIDGYSSVTNAAIAAGSYTLLLVGLGTVLWVVSRR</sequence>
<dbReference type="EMBL" id="AEMG01000030">
    <property type="protein sequence ID" value="EFW89888.1"/>
    <property type="molecule type" value="Genomic_DNA"/>
</dbReference>
<evidence type="ECO:0000256" key="5">
    <source>
        <dbReference type="ARBA" id="ARBA00023136"/>
    </source>
</evidence>
<keyword evidence="2" id="KW-1003">Cell membrane</keyword>
<name>E7QZZ4_HALPU</name>
<evidence type="ECO:0000256" key="2">
    <source>
        <dbReference type="ARBA" id="ARBA00022475"/>
    </source>
</evidence>
<feature type="transmembrane region" description="Helical" evidence="6">
    <location>
        <begin position="134"/>
        <end position="156"/>
    </location>
</feature>
<proteinExistence type="predicted"/>
<comment type="caution">
    <text evidence="7">The sequence shown here is derived from an EMBL/GenBank/DDBJ whole genome shotgun (WGS) entry which is preliminary data.</text>
</comment>
<feature type="transmembrane region" description="Helical" evidence="6">
    <location>
        <begin position="38"/>
        <end position="59"/>
    </location>
</feature>
<evidence type="ECO:0000256" key="6">
    <source>
        <dbReference type="SAM" id="Phobius"/>
    </source>
</evidence>
<evidence type="ECO:0000256" key="4">
    <source>
        <dbReference type="ARBA" id="ARBA00022989"/>
    </source>
</evidence>
<dbReference type="InterPro" id="IPR020948">
    <property type="entry name" value="P_starv_induced_PsiE-like"/>
</dbReference>
<dbReference type="eggNOG" id="arCOG06422">
    <property type="taxonomic scope" value="Archaea"/>
</dbReference>
<dbReference type="AlphaFoldDB" id="E7QZZ4"/>
<keyword evidence="4 6" id="KW-1133">Transmembrane helix</keyword>
<dbReference type="STRING" id="797209.GCA_000376445_01447"/>
<gene>
    <name evidence="7" type="ORF">ZOD2009_21942</name>
</gene>
<feature type="transmembrane region" description="Helical" evidence="6">
    <location>
        <begin position="79"/>
        <end position="97"/>
    </location>
</feature>
<keyword evidence="3 6" id="KW-0812">Transmembrane</keyword>
<feature type="transmembrane region" description="Helical" evidence="6">
    <location>
        <begin position="104"/>
        <end position="122"/>
    </location>
</feature>
<organism evidence="7 8">
    <name type="scientific">Haladaptatus paucihalophilus DX253</name>
    <dbReference type="NCBI Taxonomy" id="797209"/>
    <lineage>
        <taxon>Archaea</taxon>
        <taxon>Methanobacteriati</taxon>
        <taxon>Methanobacteriota</taxon>
        <taxon>Stenosarchaea group</taxon>
        <taxon>Halobacteria</taxon>
        <taxon>Halobacteriales</taxon>
        <taxon>Haladaptataceae</taxon>
        <taxon>Haladaptatus</taxon>
    </lineage>
</organism>
<reference evidence="7 8" key="1">
    <citation type="journal article" date="2014" name="ISME J.">
        <title>Trehalose/2-sulfotrehalose biosynthesis and glycine-betaine uptake are widely spread mechanisms for osmoadaptation in the Halobacteriales.</title>
        <authorList>
            <person name="Youssef N.H."/>
            <person name="Savage-Ashlock K.N."/>
            <person name="McCully A.L."/>
            <person name="Luedtke B."/>
            <person name="Shaw E.I."/>
            <person name="Hoff W.D."/>
            <person name="Elshahed M.S."/>
        </authorList>
    </citation>
    <scope>NUCLEOTIDE SEQUENCE [LARGE SCALE GENOMIC DNA]</scope>
    <source>
        <strain evidence="7 8">DX253</strain>
    </source>
</reference>